<keyword evidence="1" id="KW-0808">Transferase</keyword>
<dbReference type="OrthoDB" id="2643438at2"/>
<organism evidence="1 2">
    <name type="scientific">Leucobacter komagatae</name>
    <dbReference type="NCBI Taxonomy" id="55969"/>
    <lineage>
        <taxon>Bacteria</taxon>
        <taxon>Bacillati</taxon>
        <taxon>Actinomycetota</taxon>
        <taxon>Actinomycetes</taxon>
        <taxon>Micrococcales</taxon>
        <taxon>Microbacteriaceae</taxon>
        <taxon>Leucobacter</taxon>
    </lineage>
</organism>
<accession>A0A542Y6X9</accession>
<sequence>MNETEAHGGLPANPYHPHAWILGEPEIAPGCWIGAFTVIDGSGGLTIGQDCNISAGAHIYTHSTVARCVSEGEAPIERRSVVIGRNVYIGAQAVVLMGAEIGDHSAIAAGAVVKEGTIAPPYSLLRGVPAVVVEGGAKKFLPEASSE</sequence>
<evidence type="ECO:0000313" key="1">
    <source>
        <dbReference type="EMBL" id="TQL43805.1"/>
    </source>
</evidence>
<dbReference type="RefSeq" id="WP_141887070.1">
    <property type="nucleotide sequence ID" value="NZ_BAAAUY010000001.1"/>
</dbReference>
<dbReference type="InterPro" id="IPR011004">
    <property type="entry name" value="Trimer_LpxA-like_sf"/>
</dbReference>
<dbReference type="GO" id="GO:0016740">
    <property type="term" value="F:transferase activity"/>
    <property type="evidence" value="ECO:0007669"/>
    <property type="project" value="UniProtKB-KW"/>
</dbReference>
<dbReference type="PANTHER" id="PTHR43300:SF11">
    <property type="entry name" value="ACETYLTRANSFERASE RV3034C-RELATED"/>
    <property type="match status" value="1"/>
</dbReference>
<gene>
    <name evidence="1" type="ORF">FB468_1842</name>
</gene>
<dbReference type="EMBL" id="VFON01000001">
    <property type="protein sequence ID" value="TQL43805.1"/>
    <property type="molecule type" value="Genomic_DNA"/>
</dbReference>
<name>A0A542Y6X9_9MICO</name>
<keyword evidence="2" id="KW-1185">Reference proteome</keyword>
<dbReference type="InterPro" id="IPR001451">
    <property type="entry name" value="Hexapep"/>
</dbReference>
<dbReference type="InterPro" id="IPR050179">
    <property type="entry name" value="Trans_hexapeptide_repeat"/>
</dbReference>
<evidence type="ECO:0000313" key="2">
    <source>
        <dbReference type="Proteomes" id="UP000319094"/>
    </source>
</evidence>
<dbReference type="Pfam" id="PF00132">
    <property type="entry name" value="Hexapep"/>
    <property type="match status" value="1"/>
</dbReference>
<dbReference type="SUPFAM" id="SSF51161">
    <property type="entry name" value="Trimeric LpxA-like enzymes"/>
    <property type="match status" value="1"/>
</dbReference>
<protein>
    <submittedName>
        <fullName evidence="1">Succinyltransferase-like protein</fullName>
    </submittedName>
</protein>
<dbReference type="Pfam" id="PF14602">
    <property type="entry name" value="Hexapep_2"/>
    <property type="match status" value="1"/>
</dbReference>
<dbReference type="CDD" id="cd04647">
    <property type="entry name" value="LbH_MAT_like"/>
    <property type="match status" value="1"/>
</dbReference>
<dbReference type="Gene3D" id="2.160.10.10">
    <property type="entry name" value="Hexapeptide repeat proteins"/>
    <property type="match status" value="1"/>
</dbReference>
<dbReference type="PANTHER" id="PTHR43300">
    <property type="entry name" value="ACETYLTRANSFERASE"/>
    <property type="match status" value="1"/>
</dbReference>
<comment type="caution">
    <text evidence="1">The sequence shown here is derived from an EMBL/GenBank/DDBJ whole genome shotgun (WGS) entry which is preliminary data.</text>
</comment>
<reference evidence="1 2" key="1">
    <citation type="submission" date="2019-06" db="EMBL/GenBank/DDBJ databases">
        <title>Sequencing the genomes of 1000 actinobacteria strains.</title>
        <authorList>
            <person name="Klenk H.-P."/>
        </authorList>
    </citation>
    <scope>NUCLEOTIDE SEQUENCE [LARGE SCALE GENOMIC DNA]</scope>
    <source>
        <strain evidence="1 2">DSM 8803</strain>
    </source>
</reference>
<proteinExistence type="predicted"/>
<dbReference type="Proteomes" id="UP000319094">
    <property type="component" value="Unassembled WGS sequence"/>
</dbReference>
<dbReference type="AlphaFoldDB" id="A0A542Y6X9"/>